<reference evidence="1 2" key="2">
    <citation type="submission" date="2023-10" db="EMBL/GenBank/DDBJ databases">
        <authorList>
            <person name="Choi B."/>
        </authorList>
    </citation>
    <scope>NUCLEOTIDE SEQUENCE [LARGE SCALE GENOMIC DNA]</scope>
    <source>
        <strain evidence="1 2">UMB0959</strain>
    </source>
</reference>
<name>A0AAF0YK59_9STAP</name>
<gene>
    <name evidence="1" type="ORF">CJ229_006890</name>
</gene>
<reference evidence="2" key="1">
    <citation type="submission" date="2017-09" db="EMBL/GenBank/DDBJ databases">
        <title>Bacterial strain isolated from the female urinary microbiota.</title>
        <authorList>
            <person name="Thomas-White K."/>
            <person name="Kumar N."/>
            <person name="Forster S."/>
            <person name="Putonti C."/>
            <person name="Lawley T."/>
            <person name="Wolfe A.J."/>
        </authorList>
    </citation>
    <scope>NUCLEOTIDE SEQUENCE [LARGE SCALE GENOMIC DNA]</scope>
    <source>
        <strain evidence="2">UMB0959</strain>
    </source>
</reference>
<dbReference type="EMBL" id="CP136964">
    <property type="protein sequence ID" value="WOS95817.1"/>
    <property type="molecule type" value="Genomic_DNA"/>
</dbReference>
<proteinExistence type="predicted"/>
<sequence>MHHTMNRLNTCHKTKYLLLLYGEYSRKKEKEGIQMYLKSRVNQNVEMVKARVERVGYDLYSVEKAYAEAKKVLEENRI</sequence>
<evidence type="ECO:0000313" key="2">
    <source>
        <dbReference type="Proteomes" id="UP000243626"/>
    </source>
</evidence>
<organism evidence="1 2">
    <name type="scientific">Nosocomiicoccus massiliensis</name>
    <dbReference type="NCBI Taxonomy" id="1232430"/>
    <lineage>
        <taxon>Bacteria</taxon>
        <taxon>Bacillati</taxon>
        <taxon>Bacillota</taxon>
        <taxon>Bacilli</taxon>
        <taxon>Bacillales</taxon>
        <taxon>Staphylococcaceae</taxon>
        <taxon>Nosocomiicoccus</taxon>
    </lineage>
</organism>
<keyword evidence="2" id="KW-1185">Reference proteome</keyword>
<dbReference type="RefSeq" id="WP_180953386.1">
    <property type="nucleotide sequence ID" value="NZ_CP136964.1"/>
</dbReference>
<protein>
    <submittedName>
        <fullName evidence="1">Uncharacterized protein</fullName>
    </submittedName>
</protein>
<evidence type="ECO:0000313" key="1">
    <source>
        <dbReference type="EMBL" id="WOS95817.1"/>
    </source>
</evidence>
<dbReference type="Proteomes" id="UP000243626">
    <property type="component" value="Chromosome"/>
</dbReference>
<accession>A0AAF0YK59</accession>
<dbReference type="KEGG" id="nmy:CJ229_006890"/>
<dbReference type="AlphaFoldDB" id="A0AAF0YK59"/>